<evidence type="ECO:0000313" key="5">
    <source>
        <dbReference type="EMBL" id="GIH95750.1"/>
    </source>
</evidence>
<dbReference type="InterPro" id="IPR011990">
    <property type="entry name" value="TPR-like_helical_dom_sf"/>
</dbReference>
<dbReference type="Gene3D" id="1.10.10.10">
    <property type="entry name" value="Winged helix-like DNA-binding domain superfamily/Winged helix DNA-binding domain"/>
    <property type="match status" value="1"/>
</dbReference>
<feature type="domain" description="HTH luxR-type" evidence="4">
    <location>
        <begin position="795"/>
        <end position="858"/>
    </location>
</feature>
<organism evidence="5 6">
    <name type="scientific">Planobispora siamensis</name>
    <dbReference type="NCBI Taxonomy" id="936338"/>
    <lineage>
        <taxon>Bacteria</taxon>
        <taxon>Bacillati</taxon>
        <taxon>Actinomycetota</taxon>
        <taxon>Actinomycetes</taxon>
        <taxon>Streptosporangiales</taxon>
        <taxon>Streptosporangiaceae</taxon>
        <taxon>Planobispora</taxon>
    </lineage>
</organism>
<dbReference type="AlphaFoldDB" id="A0A8J3WNE6"/>
<dbReference type="PANTHER" id="PTHR44688:SF16">
    <property type="entry name" value="DNA-BINDING TRANSCRIPTIONAL ACTIVATOR DEVR_DOSR"/>
    <property type="match status" value="1"/>
</dbReference>
<dbReference type="InterPro" id="IPR041664">
    <property type="entry name" value="AAA_16"/>
</dbReference>
<dbReference type="GO" id="GO:0003677">
    <property type="term" value="F:DNA binding"/>
    <property type="evidence" value="ECO:0007669"/>
    <property type="project" value="UniProtKB-KW"/>
</dbReference>
<accession>A0A8J3WNE6</accession>
<dbReference type="CDD" id="cd06170">
    <property type="entry name" value="LuxR_C_like"/>
    <property type="match status" value="1"/>
</dbReference>
<dbReference type="SMART" id="SM00382">
    <property type="entry name" value="AAA"/>
    <property type="match status" value="1"/>
</dbReference>
<dbReference type="InterPro" id="IPR000792">
    <property type="entry name" value="Tscrpt_reg_LuxR_C"/>
</dbReference>
<evidence type="ECO:0000259" key="4">
    <source>
        <dbReference type="PROSITE" id="PS50043"/>
    </source>
</evidence>
<reference evidence="5 6" key="1">
    <citation type="submission" date="2021-01" db="EMBL/GenBank/DDBJ databases">
        <title>Whole genome shotgun sequence of Planobispora siamensis NBRC 107568.</title>
        <authorList>
            <person name="Komaki H."/>
            <person name="Tamura T."/>
        </authorList>
    </citation>
    <scope>NUCLEOTIDE SEQUENCE [LARGE SCALE GENOMIC DNA]</scope>
    <source>
        <strain evidence="5 6">NBRC 107568</strain>
    </source>
</reference>
<keyword evidence="3" id="KW-0804">Transcription</keyword>
<protein>
    <submittedName>
        <fullName evidence="5">LuxR family transcriptional regulator</fullName>
    </submittedName>
</protein>
<dbReference type="PANTHER" id="PTHR44688">
    <property type="entry name" value="DNA-BINDING TRANSCRIPTIONAL ACTIVATOR DEVR_DOSR"/>
    <property type="match status" value="1"/>
</dbReference>
<evidence type="ECO:0000313" key="6">
    <source>
        <dbReference type="Proteomes" id="UP000619788"/>
    </source>
</evidence>
<evidence type="ECO:0000256" key="1">
    <source>
        <dbReference type="ARBA" id="ARBA00023015"/>
    </source>
</evidence>
<dbReference type="Pfam" id="PF13191">
    <property type="entry name" value="AAA_16"/>
    <property type="match status" value="1"/>
</dbReference>
<dbReference type="InterPro" id="IPR016032">
    <property type="entry name" value="Sig_transdc_resp-reg_C-effctor"/>
</dbReference>
<keyword evidence="2" id="KW-0238">DNA-binding</keyword>
<dbReference type="EMBL" id="BOOJ01000055">
    <property type="protein sequence ID" value="GIH95750.1"/>
    <property type="molecule type" value="Genomic_DNA"/>
</dbReference>
<dbReference type="PROSITE" id="PS50043">
    <property type="entry name" value="HTH_LUXR_2"/>
    <property type="match status" value="1"/>
</dbReference>
<keyword evidence="1" id="KW-0805">Transcription regulation</keyword>
<name>A0A8J3WNE6_9ACTN</name>
<dbReference type="SUPFAM" id="SSF52540">
    <property type="entry name" value="P-loop containing nucleoside triphosphate hydrolases"/>
    <property type="match status" value="1"/>
</dbReference>
<gene>
    <name evidence="5" type="ORF">Psi01_63800</name>
</gene>
<dbReference type="Gene3D" id="3.40.50.300">
    <property type="entry name" value="P-loop containing nucleotide triphosphate hydrolases"/>
    <property type="match status" value="1"/>
</dbReference>
<dbReference type="InterPro" id="IPR036388">
    <property type="entry name" value="WH-like_DNA-bd_sf"/>
</dbReference>
<sequence>MDRWPFAGREAEREQVAAALLGRSVLISGPAGVGKSRLASEVAAAFTGRGEVVRVGATRAAQTIPLGVFAPFLPRGEAGSNLLGWAGEAILSLDPVLLVVDDAHLLDAASAVLVHQLAGDLRVLATVRTDRDCPDPVTALWKDDLADRFDLAPLARDKVTEVLVAALGGPVEPATADRLYTLTQGNPLLLRELVTAARDGSALAPAHGGVWRLCGEVPYVPRLIELIERRMGRLGDDETAVMEFVALGEPLDVAVLTTLTGRETVERVEARGLIRVAADGRRTVVRLAHPLYGDAVRARLPGLRSRRRHRDLAESIETLGARRREDVLRIAQWRLESGVVPDPAPLVRACRLAWAAHDYSLAIRLARASFEHGGGIDSAIMLGTLFNYAGRPAEAEAVLARVWEHPCDERQRTELALTRAWSLGLGLGRIEEAVGLLSRIRDEVTEVKHRQDLTLLMLINMSNDSSPREILTLVEALLAEPPATAAISAQALNTRAAALGLCGRYREALAEARRALANVGDWLEIVPVIVMPLHGNWAISAMCMGDLTEMEAAADSLAGMLEGQREFPQAVHALVFYRAMAARLRGRPVEAAQLLRDSGPGALGGATGMCLLEYAQALALSGDVHGARQALEQARTTRTRFFLTERMLLAVTEPWVSAASGELTRAVELAVAAAAAAHEAGAVAFETVALHDLVRLGAPGRAVDRLAELAELQDGDLAQVFAAHALAAARGDGPGLDAVTSDFERLGFLPYAVESAAQAAEAFRRAGRAASARRASARAGALASRCEEFRTPALARLTVPELTRRQEEVARLAATGLTNRDIAERLVLSVRTVQNHLQDVFNKLGVSRRTDLGPLLGE</sequence>
<dbReference type="InterPro" id="IPR003593">
    <property type="entry name" value="AAA+_ATPase"/>
</dbReference>
<dbReference type="PRINTS" id="PR00038">
    <property type="entry name" value="HTHLUXR"/>
</dbReference>
<dbReference type="SUPFAM" id="SSF48452">
    <property type="entry name" value="TPR-like"/>
    <property type="match status" value="1"/>
</dbReference>
<dbReference type="Proteomes" id="UP000619788">
    <property type="component" value="Unassembled WGS sequence"/>
</dbReference>
<evidence type="ECO:0000256" key="2">
    <source>
        <dbReference type="ARBA" id="ARBA00023125"/>
    </source>
</evidence>
<dbReference type="SUPFAM" id="SSF46894">
    <property type="entry name" value="C-terminal effector domain of the bipartite response regulators"/>
    <property type="match status" value="1"/>
</dbReference>
<proteinExistence type="predicted"/>
<dbReference type="RefSeq" id="WP_204067831.1">
    <property type="nucleotide sequence ID" value="NZ_BOOJ01000055.1"/>
</dbReference>
<dbReference type="Pfam" id="PF00196">
    <property type="entry name" value="GerE"/>
    <property type="match status" value="1"/>
</dbReference>
<dbReference type="GO" id="GO:0006355">
    <property type="term" value="P:regulation of DNA-templated transcription"/>
    <property type="evidence" value="ECO:0007669"/>
    <property type="project" value="InterPro"/>
</dbReference>
<comment type="caution">
    <text evidence="5">The sequence shown here is derived from an EMBL/GenBank/DDBJ whole genome shotgun (WGS) entry which is preliminary data.</text>
</comment>
<dbReference type="SMART" id="SM00421">
    <property type="entry name" value="HTH_LUXR"/>
    <property type="match status" value="1"/>
</dbReference>
<dbReference type="InterPro" id="IPR027417">
    <property type="entry name" value="P-loop_NTPase"/>
</dbReference>
<evidence type="ECO:0000256" key="3">
    <source>
        <dbReference type="ARBA" id="ARBA00023163"/>
    </source>
</evidence>
<keyword evidence="6" id="KW-1185">Reference proteome</keyword>
<dbReference type="Gene3D" id="1.25.40.10">
    <property type="entry name" value="Tetratricopeptide repeat domain"/>
    <property type="match status" value="1"/>
</dbReference>